<feature type="binding site" evidence="6">
    <location>
        <position position="84"/>
    </location>
    <ligand>
        <name>substrate</name>
    </ligand>
</feature>
<comment type="subunit">
    <text evidence="6">Homotrimer.</text>
</comment>
<dbReference type="EC" id="4.2.1.70" evidence="6"/>
<evidence type="ECO:0000313" key="8">
    <source>
        <dbReference type="Proteomes" id="UP000218767"/>
    </source>
</evidence>
<protein>
    <recommendedName>
        <fullName evidence="6">Pseudouridine-5'-phosphate glycosidase</fullName>
        <shortName evidence="6">PsiMP glycosidase</shortName>
        <ecNumber evidence="6">4.2.1.70</ecNumber>
    </recommendedName>
</protein>
<comment type="function">
    <text evidence="6">Catalyzes the reversible cleavage of pseudouridine 5'-phosphate (PsiMP) to ribose 5-phosphate and uracil. Functions biologically in the cleavage direction, as part of a pseudouridine degradation pathway.</text>
</comment>
<evidence type="ECO:0000313" key="7">
    <source>
        <dbReference type="EMBL" id="PCI78800.1"/>
    </source>
</evidence>
<dbReference type="GO" id="GO:0004730">
    <property type="term" value="F:pseudouridylate synthase activity"/>
    <property type="evidence" value="ECO:0007669"/>
    <property type="project" value="UniProtKB-UniRule"/>
</dbReference>
<dbReference type="Proteomes" id="UP000218767">
    <property type="component" value="Unassembled WGS sequence"/>
</dbReference>
<keyword evidence="3 6" id="KW-0464">Manganese</keyword>
<dbReference type="GO" id="GO:0046113">
    <property type="term" value="P:nucleobase catabolic process"/>
    <property type="evidence" value="ECO:0007669"/>
    <property type="project" value="UniProtKB-UniRule"/>
</dbReference>
<dbReference type="PANTHER" id="PTHR42909:SF1">
    <property type="entry name" value="CARBOHYDRATE KINASE PFKB DOMAIN-CONTAINING PROTEIN"/>
    <property type="match status" value="1"/>
</dbReference>
<keyword evidence="2 6" id="KW-0378">Hydrolase</keyword>
<evidence type="ECO:0000256" key="6">
    <source>
        <dbReference type="HAMAP-Rule" id="MF_01876"/>
    </source>
</evidence>
<comment type="similarity">
    <text evidence="6">Belongs to the pseudouridine-5'-phosphate glycosidase family.</text>
</comment>
<keyword evidence="1 6" id="KW-0479">Metal-binding</keyword>
<keyword evidence="5 6" id="KW-0326">Glycosidase</keyword>
<dbReference type="GO" id="GO:0016798">
    <property type="term" value="F:hydrolase activity, acting on glycosyl bonds"/>
    <property type="evidence" value="ECO:0007669"/>
    <property type="project" value="UniProtKB-KW"/>
</dbReference>
<evidence type="ECO:0000256" key="1">
    <source>
        <dbReference type="ARBA" id="ARBA00022723"/>
    </source>
</evidence>
<feature type="active site" description="Nucleophile" evidence="6">
    <location>
        <position position="159"/>
    </location>
</feature>
<evidence type="ECO:0000256" key="4">
    <source>
        <dbReference type="ARBA" id="ARBA00023239"/>
    </source>
</evidence>
<dbReference type="GO" id="GO:0005737">
    <property type="term" value="C:cytoplasm"/>
    <property type="evidence" value="ECO:0007669"/>
    <property type="project" value="TreeGrafter"/>
</dbReference>
<dbReference type="GO" id="GO:0046872">
    <property type="term" value="F:metal ion binding"/>
    <property type="evidence" value="ECO:0007669"/>
    <property type="project" value="UniProtKB-KW"/>
</dbReference>
<comment type="cofactor">
    <cofactor evidence="6">
        <name>Mn(2+)</name>
        <dbReference type="ChEBI" id="CHEBI:29035"/>
    </cofactor>
    <text evidence="6">Binds 1 Mn(2+) ion per subunit.</text>
</comment>
<evidence type="ECO:0000256" key="3">
    <source>
        <dbReference type="ARBA" id="ARBA00023211"/>
    </source>
</evidence>
<evidence type="ECO:0000256" key="2">
    <source>
        <dbReference type="ARBA" id="ARBA00022801"/>
    </source>
</evidence>
<dbReference type="EMBL" id="NVUL01000027">
    <property type="protein sequence ID" value="PCI78800.1"/>
    <property type="molecule type" value="Genomic_DNA"/>
</dbReference>
<dbReference type="InterPro" id="IPR022830">
    <property type="entry name" value="Indigdn_synthA-like"/>
</dbReference>
<proteinExistence type="inferred from homology"/>
<organism evidence="7 8">
    <name type="scientific">SAR86 cluster bacterium</name>
    <dbReference type="NCBI Taxonomy" id="2030880"/>
    <lineage>
        <taxon>Bacteria</taxon>
        <taxon>Pseudomonadati</taxon>
        <taxon>Pseudomonadota</taxon>
        <taxon>Gammaproteobacteria</taxon>
        <taxon>SAR86 cluster</taxon>
    </lineage>
</organism>
<comment type="caution">
    <text evidence="7">The sequence shown here is derived from an EMBL/GenBank/DDBJ whole genome shotgun (WGS) entry which is preliminary data.</text>
</comment>
<reference evidence="8" key="1">
    <citation type="submission" date="2017-08" db="EMBL/GenBank/DDBJ databases">
        <title>A dynamic microbial community with high functional redundancy inhabits the cold, oxic subseafloor aquifer.</title>
        <authorList>
            <person name="Tully B.J."/>
            <person name="Wheat C.G."/>
            <person name="Glazer B.T."/>
            <person name="Huber J.A."/>
        </authorList>
    </citation>
    <scope>NUCLEOTIDE SEQUENCE [LARGE SCALE GENOMIC DNA]</scope>
</reference>
<dbReference type="HAMAP" id="MF_01876">
    <property type="entry name" value="PsiMP_glycosidase"/>
    <property type="match status" value="1"/>
</dbReference>
<dbReference type="SUPFAM" id="SSF110581">
    <property type="entry name" value="Indigoidine synthase A-like"/>
    <property type="match status" value="1"/>
</dbReference>
<name>A0A2A4X8B7_9GAMM</name>
<comment type="catalytic activity">
    <reaction evidence="6">
        <text>D-ribose 5-phosphate + uracil = psi-UMP + H2O</text>
        <dbReference type="Rhea" id="RHEA:18337"/>
        <dbReference type="ChEBI" id="CHEBI:15377"/>
        <dbReference type="ChEBI" id="CHEBI:17568"/>
        <dbReference type="ChEBI" id="CHEBI:58380"/>
        <dbReference type="ChEBI" id="CHEBI:78346"/>
        <dbReference type="EC" id="4.2.1.70"/>
    </reaction>
</comment>
<dbReference type="Pfam" id="PF04227">
    <property type="entry name" value="Indigoidine_A"/>
    <property type="match status" value="1"/>
</dbReference>
<dbReference type="AlphaFoldDB" id="A0A2A4X8B7"/>
<feature type="binding site" evidence="6">
    <location>
        <position position="138"/>
    </location>
    <ligand>
        <name>Mn(2+)</name>
        <dbReference type="ChEBI" id="CHEBI:29035"/>
    </ligand>
</feature>
<dbReference type="Gene3D" id="3.40.1790.10">
    <property type="entry name" value="Indigoidine synthase domain"/>
    <property type="match status" value="1"/>
</dbReference>
<gene>
    <name evidence="6" type="primary">psuG</name>
    <name evidence="7" type="ORF">COB20_06245</name>
</gene>
<feature type="binding site" evidence="6">
    <location>
        <begin position="140"/>
        <end position="142"/>
    </location>
    <ligand>
        <name>substrate</name>
    </ligand>
</feature>
<dbReference type="InterPro" id="IPR007342">
    <property type="entry name" value="PsuG"/>
</dbReference>
<evidence type="ECO:0000256" key="5">
    <source>
        <dbReference type="ARBA" id="ARBA00023295"/>
    </source>
</evidence>
<sequence>MEIDYSPAVKQALEAGVPVVALESTIISHGFPYPKNIELAAKMEEIILAEGAVPATIAIIKGRIKCGLTEDELELLATSDDVLKCSVRDLPVAVGGGKTGATTVASTSYIAELAGIRVFATGGIGGVHRAEEGGGGFDVSADLLELSRSNVVVVAAGAKSILDLPATLEVLESYSVPVIGYKTDTFPAFHSISSGLPVPASVSNMEELSQIACMHFKLGLPSGMLVCNPIPAEYAMDNAEVDALVEKARQAAVDAGAKGAAITPYILGALNRLSNGKTSEVNMALALNNGKIAAQLAVHLLSQLEKD</sequence>
<feature type="binding site" evidence="6">
    <location>
        <position position="104"/>
    </location>
    <ligand>
        <name>substrate</name>
    </ligand>
</feature>
<keyword evidence="4 6" id="KW-0456">Lyase</keyword>
<accession>A0A2A4X8B7</accession>
<dbReference type="PANTHER" id="PTHR42909">
    <property type="entry name" value="ZGC:136858"/>
    <property type="match status" value="1"/>
</dbReference>
<feature type="active site" description="Proton donor" evidence="6">
    <location>
        <position position="23"/>
    </location>
</feature>